<dbReference type="InterPro" id="IPR006001">
    <property type="entry name" value="Therm_gnt_kin"/>
</dbReference>
<dbReference type="CDD" id="cd02021">
    <property type="entry name" value="GntK"/>
    <property type="match status" value="1"/>
</dbReference>
<dbReference type="PANTHER" id="PTHR43442:SF3">
    <property type="entry name" value="GLUCONOKINASE-RELATED"/>
    <property type="match status" value="1"/>
</dbReference>
<dbReference type="AlphaFoldDB" id="A0A0K2ZPK7"/>
<evidence type="ECO:0000256" key="7">
    <source>
        <dbReference type="ARBA" id="ARBA00022840"/>
    </source>
</evidence>
<keyword evidence="5 10" id="KW-0547">Nucleotide-binding</keyword>
<dbReference type="FunFam" id="3.40.50.300:FF:000522">
    <property type="entry name" value="Gluconokinase"/>
    <property type="match status" value="1"/>
</dbReference>
<dbReference type="Proteomes" id="UP000045978">
    <property type="component" value="Unassembled WGS sequence"/>
</dbReference>
<evidence type="ECO:0000256" key="2">
    <source>
        <dbReference type="ARBA" id="ARBA00008420"/>
    </source>
</evidence>
<dbReference type="SUPFAM" id="SSF52540">
    <property type="entry name" value="P-loop containing nucleoside triphosphate hydrolases"/>
    <property type="match status" value="1"/>
</dbReference>
<evidence type="ECO:0000256" key="6">
    <source>
        <dbReference type="ARBA" id="ARBA00022777"/>
    </source>
</evidence>
<gene>
    <name evidence="11" type="ORF">XTPLMG730_1897</name>
</gene>
<accession>A0A0K2ZPK7</accession>
<evidence type="ECO:0000313" key="11">
    <source>
        <dbReference type="EMBL" id="CTP87741.1"/>
    </source>
</evidence>
<keyword evidence="8" id="KW-0311">Gluconate utilization</keyword>
<comment type="similarity">
    <text evidence="2 10">Belongs to the gluconokinase GntK/GntV family.</text>
</comment>
<dbReference type="Gene3D" id="3.40.50.300">
    <property type="entry name" value="P-loop containing nucleotide triphosphate hydrolases"/>
    <property type="match status" value="1"/>
</dbReference>
<proteinExistence type="inferred from homology"/>
<dbReference type="PANTHER" id="PTHR43442">
    <property type="entry name" value="GLUCONOKINASE-RELATED"/>
    <property type="match status" value="1"/>
</dbReference>
<dbReference type="RefSeq" id="WP_053838142.1">
    <property type="nucleotide sequence ID" value="NZ_CP076251.1"/>
</dbReference>
<name>A0A0K2ZPK7_9XANT</name>
<organism evidence="11 12">
    <name type="scientific">Xanthomonas graminis pv. phlei</name>
    <dbReference type="NCBI Taxonomy" id="487906"/>
    <lineage>
        <taxon>Bacteria</taxon>
        <taxon>Pseudomonadati</taxon>
        <taxon>Pseudomonadota</taxon>
        <taxon>Gammaproteobacteria</taxon>
        <taxon>Lysobacterales</taxon>
        <taxon>Lysobacteraceae</taxon>
        <taxon>Xanthomonas</taxon>
        <taxon>Xanthomonas translucens group</taxon>
        <taxon>Xanthomonas graminis</taxon>
    </lineage>
</organism>
<sequence length="187" mass="19768">MDATSHNSLPQRSEAIVVMGISGSGKTSVAQALAAHYGLAFLDADDIHSAEAKAQMARGVPLTDAQRVPWVAALALRLRQSIDAGRSVVLAFSGLRRAHRQQLRDSGVPMCFVFLHGAAHVIAERLARRSGHFMPPGLLQSQIDTMELPLDEPDVLSVDVDAPFDAMVADAIAQLDATPGGARVGAV</sequence>
<evidence type="ECO:0000256" key="9">
    <source>
        <dbReference type="ARBA" id="ARBA00048090"/>
    </source>
</evidence>
<dbReference type="GO" id="GO:0019521">
    <property type="term" value="P:D-gluconate metabolic process"/>
    <property type="evidence" value="ECO:0007669"/>
    <property type="project" value="UniProtKB-KW"/>
</dbReference>
<keyword evidence="4 10" id="KW-0808">Transferase</keyword>
<dbReference type="Pfam" id="PF13671">
    <property type="entry name" value="AAA_33"/>
    <property type="match status" value="1"/>
</dbReference>
<dbReference type="GO" id="GO:0046316">
    <property type="term" value="F:gluconokinase activity"/>
    <property type="evidence" value="ECO:0007669"/>
    <property type="project" value="UniProtKB-EC"/>
</dbReference>
<dbReference type="EC" id="2.7.1.12" evidence="3 10"/>
<comment type="pathway">
    <text evidence="1">Carbohydrate acid metabolism.</text>
</comment>
<dbReference type="EMBL" id="CXOJ01000035">
    <property type="protein sequence ID" value="CTP87741.1"/>
    <property type="molecule type" value="Genomic_DNA"/>
</dbReference>
<dbReference type="NCBIfam" id="TIGR01313">
    <property type="entry name" value="therm_gnt_kin"/>
    <property type="match status" value="1"/>
</dbReference>
<keyword evidence="6 10" id="KW-0418">Kinase</keyword>
<protein>
    <recommendedName>
        <fullName evidence="3 10">Gluconokinase</fullName>
        <ecNumber evidence="3 10">2.7.1.12</ecNumber>
    </recommendedName>
</protein>
<evidence type="ECO:0000256" key="5">
    <source>
        <dbReference type="ARBA" id="ARBA00022741"/>
    </source>
</evidence>
<dbReference type="InterPro" id="IPR027417">
    <property type="entry name" value="P-loop_NTPase"/>
</dbReference>
<evidence type="ECO:0000256" key="10">
    <source>
        <dbReference type="RuleBase" id="RU363066"/>
    </source>
</evidence>
<reference evidence="11 12" key="1">
    <citation type="submission" date="2015-07" db="EMBL/GenBank/DDBJ databases">
        <authorList>
            <person name="Noorani M."/>
        </authorList>
    </citation>
    <scope>NUCLEOTIDE SEQUENCE [LARGE SCALE GENOMIC DNA]</scope>
    <source>
        <strain evidence="11">LMG730</strain>
    </source>
</reference>
<evidence type="ECO:0000256" key="1">
    <source>
        <dbReference type="ARBA" id="ARBA00004761"/>
    </source>
</evidence>
<evidence type="ECO:0000256" key="4">
    <source>
        <dbReference type="ARBA" id="ARBA00022679"/>
    </source>
</evidence>
<evidence type="ECO:0000256" key="8">
    <source>
        <dbReference type="ARBA" id="ARBA00023064"/>
    </source>
</evidence>
<evidence type="ECO:0000313" key="12">
    <source>
        <dbReference type="Proteomes" id="UP000045978"/>
    </source>
</evidence>
<dbReference type="GO" id="GO:0005737">
    <property type="term" value="C:cytoplasm"/>
    <property type="evidence" value="ECO:0007669"/>
    <property type="project" value="TreeGrafter"/>
</dbReference>
<dbReference type="GO" id="GO:0005524">
    <property type="term" value="F:ATP binding"/>
    <property type="evidence" value="ECO:0007669"/>
    <property type="project" value="UniProtKB-KW"/>
</dbReference>
<comment type="catalytic activity">
    <reaction evidence="9 10">
        <text>D-gluconate + ATP = 6-phospho-D-gluconate + ADP + H(+)</text>
        <dbReference type="Rhea" id="RHEA:19433"/>
        <dbReference type="ChEBI" id="CHEBI:15378"/>
        <dbReference type="ChEBI" id="CHEBI:18391"/>
        <dbReference type="ChEBI" id="CHEBI:30616"/>
        <dbReference type="ChEBI" id="CHEBI:58759"/>
        <dbReference type="ChEBI" id="CHEBI:456216"/>
        <dbReference type="EC" id="2.7.1.12"/>
    </reaction>
</comment>
<keyword evidence="7 10" id="KW-0067">ATP-binding</keyword>
<evidence type="ECO:0000256" key="3">
    <source>
        <dbReference type="ARBA" id="ARBA00012054"/>
    </source>
</evidence>